<feature type="region of interest" description="Disordered" evidence="3">
    <location>
        <begin position="203"/>
        <end position="236"/>
    </location>
</feature>
<feature type="region of interest" description="Disordered" evidence="3">
    <location>
        <begin position="904"/>
        <end position="946"/>
    </location>
</feature>
<protein>
    <recommendedName>
        <fullName evidence="6">SH3 domain-containing protein</fullName>
    </recommendedName>
</protein>
<feature type="compositionally biased region" description="Polar residues" evidence="3">
    <location>
        <begin position="1059"/>
        <end position="1084"/>
    </location>
</feature>
<feature type="compositionally biased region" description="Gly residues" evidence="3">
    <location>
        <begin position="104"/>
        <end position="118"/>
    </location>
</feature>
<evidence type="ECO:0000259" key="6">
    <source>
        <dbReference type="PROSITE" id="PS50002"/>
    </source>
</evidence>
<dbReference type="SUPFAM" id="SSF50044">
    <property type="entry name" value="SH3-domain"/>
    <property type="match status" value="1"/>
</dbReference>
<feature type="compositionally biased region" description="Low complexity" evidence="3">
    <location>
        <begin position="170"/>
        <end position="183"/>
    </location>
</feature>
<organism evidence="7 8">
    <name type="scientific">Geranomyces variabilis</name>
    <dbReference type="NCBI Taxonomy" id="109894"/>
    <lineage>
        <taxon>Eukaryota</taxon>
        <taxon>Fungi</taxon>
        <taxon>Fungi incertae sedis</taxon>
        <taxon>Chytridiomycota</taxon>
        <taxon>Chytridiomycota incertae sedis</taxon>
        <taxon>Chytridiomycetes</taxon>
        <taxon>Spizellomycetales</taxon>
        <taxon>Powellomycetaceae</taxon>
        <taxon>Geranomyces</taxon>
    </lineage>
</organism>
<feature type="compositionally biased region" description="Polar residues" evidence="3">
    <location>
        <begin position="872"/>
        <end position="881"/>
    </location>
</feature>
<evidence type="ECO:0000256" key="2">
    <source>
        <dbReference type="PROSITE-ProRule" id="PRU00192"/>
    </source>
</evidence>
<feature type="compositionally biased region" description="Polar residues" evidence="3">
    <location>
        <begin position="813"/>
        <end position="835"/>
    </location>
</feature>
<sequence>MCPRAAAFAGLTYMLVMAAEGAHAAPHPHTCQLDAALCCKPYTYECTSEGNRCKQGDADCFPWATSAAATEIGGTAPVATPVAGQPGPLPVVPGVGAQPPLPTPGGGGTSPVGAGGPLPVGPAGSSPAPGAGGTLPAGAPGAAAPLPAPGAGVPGASGPLPAPGAGGSLPAGAAATGSPAVPGSAPPGVLPSSLAAPFATATLPAGGPSSSRAAGTASGVSAPPPALGASPDSHQTTGTNLGLALGLPIALIATLALAAWLLWRRARAGYTSGPVGFAAKGMTPDLAGLGAPPVLASSPMVAERPFVPFVPPPQANPAPAAATAPNDIPAMPSYGNVGAARSVQPMAGGEHLGSAALIGGTAAGLATVGAAATTAPKDVPAMPSHGNVGAAREVQPMEGGQHLGSAAEMYGTAAGLAAAGGAAAGLAADNSSPYDSPSRSLPRSDNGTLRSLGATNLDSSSRSFNGGLAGGPSSSLDPAHSHHVEGLAAAAALGAGAAAVHHHHNESEKTLRHSASAASLDADAVVKQYSRGNSLSSLASSLGRNNGGAGASQSTPASGDHDALAALALGAGAGGVAAASAAHRAGSVSSRSSRYLGGAAGGLARRGTLHTRDEVVTVVDERTGHVLDKKTVTVTQYEGDMTDLEAHTAQIEIAGSEIAKVGETVTVEYADSHAGGSPGEEIPVDGGRATVMTTVVDGAGDVVSIKTTSSIKDPPSPGSASYRSAATPPDAAAMLSEPKVSPLALAGAALAVDEGLRPQASRSILSDAGTLDTVTRPRQGSHTSADAAGRAYDSDRTVVRSVSSNDTLAPAGQAQTHDAVSIPTSEEQVQSANDSSDMEVQAHDAQAVSSPQPPALAAAVPFAQTLSKDETASTTVSQSQPPHVASTPATAAALATGTEKFAPAPLAASVPRPPPTTLTSFPPFPRRSTPSVPEEDDYPDLSAYHPPAPTSHVCVQAYYPVRPDEMQMQVGDLVGIEREYPDGWARGQNITHGRKRAHFPLGILAPIKSGPSQRVARIGGRSWLGRGVAGAEANVVEERRRMSVIPPRDQSLPLRRRPTNASSSTLQLTSDEASGKSSLSSRVSNDVDDAEEDEMQVLETHTETSHGVDGDTTETTRTLVGAAPARGSDGRTVRERTSATNLVTKVVKTAHTRNPDGTLTKRVSVTITDTPST</sequence>
<feature type="region of interest" description="Disordered" evidence="3">
    <location>
        <begin position="89"/>
        <end position="186"/>
    </location>
</feature>
<dbReference type="Gene3D" id="2.30.30.40">
    <property type="entry name" value="SH3 Domains"/>
    <property type="match status" value="1"/>
</dbReference>
<feature type="compositionally biased region" description="Polar residues" evidence="3">
    <location>
        <begin position="429"/>
        <end position="464"/>
    </location>
</feature>
<dbReference type="InterPro" id="IPR036028">
    <property type="entry name" value="SH3-like_dom_sf"/>
</dbReference>
<evidence type="ECO:0000256" key="3">
    <source>
        <dbReference type="SAM" id="MobiDB-lite"/>
    </source>
</evidence>
<feature type="region of interest" description="Disordered" evidence="3">
    <location>
        <begin position="707"/>
        <end position="726"/>
    </location>
</feature>
<keyword evidence="4" id="KW-0472">Membrane</keyword>
<keyword evidence="5" id="KW-0732">Signal</keyword>
<proteinExistence type="predicted"/>
<feature type="region of interest" description="Disordered" evidence="3">
    <location>
        <begin position="768"/>
        <end position="855"/>
    </location>
</feature>
<feature type="region of interest" description="Disordered" evidence="3">
    <location>
        <begin position="1042"/>
        <end position="1090"/>
    </location>
</feature>
<feature type="compositionally biased region" description="Polar residues" evidence="3">
    <location>
        <begin position="772"/>
        <end position="784"/>
    </location>
</feature>
<dbReference type="InterPro" id="IPR001452">
    <property type="entry name" value="SH3_domain"/>
</dbReference>
<feature type="domain" description="SH3" evidence="6">
    <location>
        <begin position="947"/>
        <end position="1009"/>
    </location>
</feature>
<evidence type="ECO:0000256" key="4">
    <source>
        <dbReference type="SAM" id="Phobius"/>
    </source>
</evidence>
<feature type="chain" id="PRO_5042254902" description="SH3 domain-containing protein" evidence="5">
    <location>
        <begin position="25"/>
        <end position="1173"/>
    </location>
</feature>
<feature type="compositionally biased region" description="Low complexity" evidence="3">
    <location>
        <begin position="917"/>
        <end position="931"/>
    </location>
</feature>
<feature type="compositionally biased region" description="Low complexity" evidence="3">
    <location>
        <begin position="89"/>
        <end position="98"/>
    </location>
</feature>
<name>A0AAD5TQP9_9FUNG</name>
<feature type="region of interest" description="Disordered" evidence="3">
    <location>
        <begin position="426"/>
        <end position="480"/>
    </location>
</feature>
<evidence type="ECO:0000256" key="5">
    <source>
        <dbReference type="SAM" id="SignalP"/>
    </source>
</evidence>
<evidence type="ECO:0000256" key="1">
    <source>
        <dbReference type="ARBA" id="ARBA00022443"/>
    </source>
</evidence>
<dbReference type="AlphaFoldDB" id="A0AAD5TQP9"/>
<keyword evidence="4" id="KW-0812">Transmembrane</keyword>
<dbReference type="EMBL" id="JADGJQ010000010">
    <property type="protein sequence ID" value="KAJ3182023.1"/>
    <property type="molecule type" value="Genomic_DNA"/>
</dbReference>
<comment type="caution">
    <text evidence="7">The sequence shown here is derived from an EMBL/GenBank/DDBJ whole genome shotgun (WGS) entry which is preliminary data.</text>
</comment>
<feature type="region of interest" description="Disordered" evidence="3">
    <location>
        <begin position="869"/>
        <end position="891"/>
    </location>
</feature>
<keyword evidence="1 2" id="KW-0728">SH3 domain</keyword>
<dbReference type="PROSITE" id="PS50002">
    <property type="entry name" value="SH3"/>
    <property type="match status" value="1"/>
</dbReference>
<evidence type="ECO:0000313" key="8">
    <source>
        <dbReference type="Proteomes" id="UP001212152"/>
    </source>
</evidence>
<feature type="signal peptide" evidence="5">
    <location>
        <begin position="1"/>
        <end position="24"/>
    </location>
</feature>
<reference evidence="7" key="1">
    <citation type="submission" date="2020-05" db="EMBL/GenBank/DDBJ databases">
        <title>Phylogenomic resolution of chytrid fungi.</title>
        <authorList>
            <person name="Stajich J.E."/>
            <person name="Amses K."/>
            <person name="Simmons R."/>
            <person name="Seto K."/>
            <person name="Myers J."/>
            <person name="Bonds A."/>
            <person name="Quandt C.A."/>
            <person name="Barry K."/>
            <person name="Liu P."/>
            <person name="Grigoriev I."/>
            <person name="Longcore J.E."/>
            <person name="James T.Y."/>
        </authorList>
    </citation>
    <scope>NUCLEOTIDE SEQUENCE</scope>
    <source>
        <strain evidence="7">JEL0379</strain>
    </source>
</reference>
<gene>
    <name evidence="7" type="ORF">HDU87_000363</name>
</gene>
<keyword evidence="8" id="KW-1185">Reference proteome</keyword>
<feature type="transmembrane region" description="Helical" evidence="4">
    <location>
        <begin position="241"/>
        <end position="263"/>
    </location>
</feature>
<evidence type="ECO:0000313" key="7">
    <source>
        <dbReference type="EMBL" id="KAJ3182023.1"/>
    </source>
</evidence>
<dbReference type="Proteomes" id="UP001212152">
    <property type="component" value="Unassembled WGS sequence"/>
</dbReference>
<keyword evidence="4" id="KW-1133">Transmembrane helix</keyword>
<accession>A0AAD5TQP9</accession>
<feature type="compositionally biased region" description="Low complexity" evidence="3">
    <location>
        <begin position="136"/>
        <end position="159"/>
    </location>
</feature>